<reference evidence="2" key="2">
    <citation type="submission" date="2023-08" db="EMBL/GenBank/DDBJ databases">
        <title>Identification and characterization of horizontal gene transfer across gut microbiota members of farm animals based on homology search.</title>
        <authorList>
            <person name="Schwarzerova J."/>
            <person name="Nykrynova M."/>
            <person name="Jureckova K."/>
            <person name="Cejkova D."/>
            <person name="Rychlik I."/>
        </authorList>
    </citation>
    <scope>NUCLEOTIDE SEQUENCE</scope>
    <source>
        <strain evidence="2">ET15</strain>
        <strain evidence="1">ET37</strain>
    </source>
</reference>
<reference evidence="2" key="1">
    <citation type="submission" date="2023-06" db="EMBL/GenBank/DDBJ databases">
        <authorList>
            <person name="Zeman M."/>
            <person name="Kubasova T."/>
            <person name="Jahodarova E."/>
            <person name="Nykrynova M."/>
            <person name="Rychlik I."/>
        </authorList>
    </citation>
    <scope>NUCLEOTIDE SEQUENCE</scope>
    <source>
        <strain evidence="2">ET15</strain>
        <strain evidence="1">ET37</strain>
    </source>
</reference>
<comment type="caution">
    <text evidence="2">The sequence shown here is derived from an EMBL/GenBank/DDBJ whole genome shotgun (WGS) entry which is preliminary data.</text>
</comment>
<evidence type="ECO:0000313" key="4">
    <source>
        <dbReference type="Proteomes" id="UP001168478"/>
    </source>
</evidence>
<dbReference type="EMBL" id="JAUEIF010000001">
    <property type="protein sequence ID" value="MDN0024252.1"/>
    <property type="molecule type" value="Genomic_DNA"/>
</dbReference>
<dbReference type="Proteomes" id="UP001168478">
    <property type="component" value="Unassembled WGS sequence"/>
</dbReference>
<dbReference type="AlphaFoldDB" id="A0AAW7JSJ3"/>
<evidence type="ECO:0000313" key="2">
    <source>
        <dbReference type="EMBL" id="MDN0024252.1"/>
    </source>
</evidence>
<keyword evidence="3" id="KW-1185">Reference proteome</keyword>
<name>A0AAW7JSJ3_9BACT</name>
<accession>A0AAW7JSJ3</accession>
<dbReference type="Proteomes" id="UP001167831">
    <property type="component" value="Unassembled WGS sequence"/>
</dbReference>
<proteinExistence type="predicted"/>
<dbReference type="RefSeq" id="WP_289824531.1">
    <property type="nucleotide sequence ID" value="NZ_JAUEIE010000001.1"/>
</dbReference>
<dbReference type="EMBL" id="JAUEIE010000001">
    <property type="protein sequence ID" value="MDN0021756.1"/>
    <property type="molecule type" value="Genomic_DNA"/>
</dbReference>
<evidence type="ECO:0000313" key="1">
    <source>
        <dbReference type="EMBL" id="MDN0021756.1"/>
    </source>
</evidence>
<organism evidence="2 4">
    <name type="scientific">Leyella lascolaii</name>
    <dbReference type="NCBI Taxonomy" id="1776379"/>
    <lineage>
        <taxon>Bacteria</taxon>
        <taxon>Pseudomonadati</taxon>
        <taxon>Bacteroidota</taxon>
        <taxon>Bacteroidia</taxon>
        <taxon>Bacteroidales</taxon>
        <taxon>Prevotellaceae</taxon>
        <taxon>Leyella</taxon>
    </lineage>
</organism>
<protein>
    <submittedName>
        <fullName evidence="2">Uncharacterized protein</fullName>
    </submittedName>
</protein>
<evidence type="ECO:0000313" key="3">
    <source>
        <dbReference type="Proteomes" id="UP001167831"/>
    </source>
</evidence>
<gene>
    <name evidence="1" type="ORF">QVN81_01770</name>
    <name evidence="2" type="ORF">QVN84_01760</name>
</gene>
<sequence>MKRDNSFLLYLFLCEARNAPHCKTQRMARDYLSRRFSIFFRGCKQPNSSTLFHILFTISWIIPAKLRIISNMGKFFFLNFNETSVVLFHTVRTACHAPPHGMTHIAYLCNDAFHVMNKYAQQNGENAAVAREGCCGREYAGFERFSQQAVTQRVVPFSMTEEIFRQCERAFPGSPKSLFRTVIQAFRWCRTGFPVVRKRLFRT</sequence>